<protein>
    <recommendedName>
        <fullName evidence="3">Phage shock protein B</fullName>
    </recommendedName>
</protein>
<dbReference type="EMBL" id="AMRI01000002">
    <property type="protein sequence ID" value="EKE77399.1"/>
    <property type="molecule type" value="Genomic_DNA"/>
</dbReference>
<dbReference type="Proteomes" id="UP000006755">
    <property type="component" value="Unassembled WGS sequence"/>
</dbReference>
<organism evidence="1 2">
    <name type="scientific">Gallaecimonas xiamenensis 3-C-1</name>
    <dbReference type="NCBI Taxonomy" id="745411"/>
    <lineage>
        <taxon>Bacteria</taxon>
        <taxon>Pseudomonadati</taxon>
        <taxon>Pseudomonadota</taxon>
        <taxon>Gammaproteobacteria</taxon>
        <taxon>Enterobacterales</taxon>
        <taxon>Gallaecimonadaceae</taxon>
        <taxon>Gallaecimonas</taxon>
    </lineage>
</organism>
<comment type="caution">
    <text evidence="1">The sequence shown here is derived from an EMBL/GenBank/DDBJ whole genome shotgun (WGS) entry which is preliminary data.</text>
</comment>
<name>K2K397_9GAMM</name>
<proteinExistence type="predicted"/>
<evidence type="ECO:0000313" key="1">
    <source>
        <dbReference type="EMBL" id="EKE77399.1"/>
    </source>
</evidence>
<dbReference type="AlphaFoldDB" id="K2K397"/>
<dbReference type="STRING" id="745411.B3C1_01270"/>
<dbReference type="RefSeq" id="WP_008482381.1">
    <property type="nucleotide sequence ID" value="NZ_AMRI01000002.1"/>
</dbReference>
<keyword evidence="2" id="KW-1185">Reference proteome</keyword>
<evidence type="ECO:0000313" key="2">
    <source>
        <dbReference type="Proteomes" id="UP000006755"/>
    </source>
</evidence>
<sequence length="69" mass="7765">MNVFTFITVVVVASLAAGLVKAWMQHRHATPKADPKLDQELAELKARVAALERIVTDSEFQLKKDFEKL</sequence>
<dbReference type="OrthoDB" id="6268604at2"/>
<gene>
    <name evidence="1" type="ORF">B3C1_01270</name>
</gene>
<reference evidence="1 2" key="1">
    <citation type="journal article" date="2012" name="J. Bacteriol.">
        <title>Genome Sequence of Gallaecimonas xiamenensis Type Strain 3-C-1.</title>
        <authorList>
            <person name="Lai Q."/>
            <person name="Wang L."/>
            <person name="Wang W."/>
            <person name="Shao Z."/>
        </authorList>
    </citation>
    <scope>NUCLEOTIDE SEQUENCE [LARGE SCALE GENOMIC DNA]</scope>
    <source>
        <strain evidence="1 2">3-C-1</strain>
    </source>
</reference>
<evidence type="ECO:0008006" key="3">
    <source>
        <dbReference type="Google" id="ProtNLM"/>
    </source>
</evidence>
<accession>K2K397</accession>